<reference evidence="1" key="2">
    <citation type="journal article" date="2021" name="Microorganisms">
        <title>The Ever-Expanding Pseudomonas Genus: Description of 43 New Species and Partition of the Pseudomonas putida Group.</title>
        <authorList>
            <person name="Girard L."/>
            <person name="Lood C."/>
            <person name="Hofte M."/>
            <person name="Vandamme P."/>
            <person name="Rokni-Zadeh H."/>
            <person name="van Noort V."/>
            <person name="Lavigne R."/>
            <person name="De Mot R."/>
        </authorList>
    </citation>
    <scope>NUCLEOTIDE SEQUENCE</scope>
    <source>
        <strain evidence="1">OE 48.2</strain>
    </source>
</reference>
<name>A0A9E6NTC8_9PSED</name>
<organism evidence="1 2">
    <name type="scientific">Pseudomonas zeae</name>
    <dbReference type="NCBI Taxonomy" id="2745510"/>
    <lineage>
        <taxon>Bacteria</taxon>
        <taxon>Pseudomonadati</taxon>
        <taxon>Pseudomonadota</taxon>
        <taxon>Gammaproteobacteria</taxon>
        <taxon>Pseudomonadales</taxon>
        <taxon>Pseudomonadaceae</taxon>
        <taxon>Pseudomonas</taxon>
    </lineage>
</organism>
<dbReference type="AlphaFoldDB" id="A0A9E6NTC8"/>
<evidence type="ECO:0000313" key="2">
    <source>
        <dbReference type="Proteomes" id="UP000627092"/>
    </source>
</evidence>
<dbReference type="EMBL" id="CP077090">
    <property type="protein sequence ID" value="QXI13502.1"/>
    <property type="molecule type" value="Genomic_DNA"/>
</dbReference>
<gene>
    <name evidence="1" type="ORF">HU754_008820</name>
</gene>
<reference evidence="1" key="1">
    <citation type="journal article" date="2020" name="Microorganisms">
        <title>Reliable Identification of Environmental Pseudomonas Isolates Using the rpoD Gene.</title>
        <authorList>
            <consortium name="The Broad Institute Genome Sequencing Platform"/>
            <person name="Girard L."/>
            <person name="Lood C."/>
            <person name="Rokni-Zadeh H."/>
            <person name="van Noort V."/>
            <person name="Lavigne R."/>
            <person name="De Mot R."/>
        </authorList>
    </citation>
    <scope>NUCLEOTIDE SEQUENCE</scope>
    <source>
        <strain evidence="1">OE 48.2</strain>
    </source>
</reference>
<accession>A0A9E6NTC8</accession>
<dbReference type="KEGG" id="pze:HU754_008820"/>
<dbReference type="Proteomes" id="UP000627092">
    <property type="component" value="Chromosome"/>
</dbReference>
<protein>
    <submittedName>
        <fullName evidence="1">Uncharacterized protein</fullName>
    </submittedName>
</protein>
<proteinExistence type="predicted"/>
<dbReference type="RefSeq" id="WP_186622789.1">
    <property type="nucleotide sequence ID" value="NZ_CP077090.1"/>
</dbReference>
<evidence type="ECO:0000313" key="1">
    <source>
        <dbReference type="EMBL" id="QXI13502.1"/>
    </source>
</evidence>
<sequence length="639" mass="71044">MTRSEHRVDDLLEMPGVPAILKDEDGNESPEGLLPRSALAENLTVIIPDWSAPFEDPIPFIIIVSWAEQGGEFTEVYREHFDDPGEKTLVVPRERLKLDHGTYSLSYNVSYGGNPLYSHSKRVTVDRSPPNDNQEPDRLIMLDVTGEITDDYLSRYGEVRFQVPLYVDVKARDRAIYYWTDDPAPPDSEIEIREQAFSQQDIDQKRLIITMYEADIRGRGPGQRYVYYRLRDWAGNRGPRSTLLAVFVNLNPAPGILKPPRVPLSARGLIDRQHAREGAVNQRAVTVEIDTYENPDPSDKVLIQWNGHDLAPLDVNLGKFPQVATVPWPTLMADGPGPLDVRVSYRILRGGTPTLPSAETRVLVNLSVAGQDHANAPALLNSTLARLEVYGARSKQLNKLLTEDFGEPAEAYLPLYDSPMPGEKLFLHWGAIGTPVAEYKVETGDVAGKPIKFVIPWETIEQDKVNPSLLTWYTTSNGVNLQQADVTAVEVAIIVIENMPEPTFPDANRNGILDCCAKPRLWEGVWVHINGNAAFDKDDIVDLSWQGCSGLNGTDPIDGTYDTFETKLTASQASEGFDVHVSDYERLISPMVNNGSALCRYHLKKANGGIGNSKEEFVIINRTLPSGEVCGPSNELCEE</sequence>